<reference evidence="3 4" key="1">
    <citation type="submission" date="2020-04" db="EMBL/GenBank/DDBJ databases">
        <authorList>
            <person name="De Canck E."/>
        </authorList>
    </citation>
    <scope>NUCLEOTIDE SEQUENCE [LARGE SCALE GENOMIC DNA]</scope>
    <source>
        <strain evidence="3 4">LMG 26845</strain>
    </source>
</reference>
<feature type="domain" description="FecR N-terminal" evidence="2">
    <location>
        <begin position="15"/>
        <end position="56"/>
    </location>
</feature>
<dbReference type="InterPro" id="IPR032623">
    <property type="entry name" value="FecR_N"/>
</dbReference>
<feature type="domain" description="FecR protein" evidence="1">
    <location>
        <begin position="111"/>
        <end position="205"/>
    </location>
</feature>
<dbReference type="GeneID" id="92900827"/>
<gene>
    <name evidence="3" type="primary">fecR_32</name>
    <name evidence="3" type="ORF">LMG26845_04938</name>
</gene>
<dbReference type="Proteomes" id="UP000507979">
    <property type="component" value="Unassembled WGS sequence"/>
</dbReference>
<dbReference type="PIRSF" id="PIRSF018266">
    <property type="entry name" value="FecR"/>
    <property type="match status" value="1"/>
</dbReference>
<keyword evidence="4" id="KW-1185">Reference proteome</keyword>
<dbReference type="InterPro" id="IPR012373">
    <property type="entry name" value="Ferrdict_sens_TM"/>
</dbReference>
<evidence type="ECO:0000313" key="3">
    <source>
        <dbReference type="EMBL" id="CAB3694934.1"/>
    </source>
</evidence>
<dbReference type="InterPro" id="IPR006860">
    <property type="entry name" value="FecR"/>
</dbReference>
<evidence type="ECO:0000259" key="1">
    <source>
        <dbReference type="Pfam" id="PF04773"/>
    </source>
</evidence>
<proteinExistence type="predicted"/>
<evidence type="ECO:0000313" key="4">
    <source>
        <dbReference type="Proteomes" id="UP000507979"/>
    </source>
</evidence>
<name>A0A6J5B7Y4_9BURK</name>
<dbReference type="Gene3D" id="2.60.120.1440">
    <property type="match status" value="1"/>
</dbReference>
<sequence length="320" mass="34785">MVNVRADKLPEAVIREASLWFVRLGAEEAGAADTAAWRHWLQASPAHQAAWDRVECLGRQFGQVDPQAGIAALDQPRSRGRRQALKALSLVLGAGGLTAAGLQWQTWTAALSTRVGERRSVTLDDGSILTLNTDSAADVRFDAGQRLVILRRGELHVASHPDARQPPRPLRVVTPMGQVTALGTRYTVRLLDGQAWTAVSQGAVRIEPANGAADAARTIEAGFSAYFDRVLVQPARPAPHAAAWVQGALYADNMRLDDFIAELGRHRSGRIACDPSVAALRISGSYPLGDSDRILAAVERALPVRVERYTRYWVTLRARP</sequence>
<organism evidence="3 4">
    <name type="scientific">Achromobacter insuavis</name>
    <dbReference type="NCBI Taxonomy" id="1287735"/>
    <lineage>
        <taxon>Bacteria</taxon>
        <taxon>Pseudomonadati</taxon>
        <taxon>Pseudomonadota</taxon>
        <taxon>Betaproteobacteria</taxon>
        <taxon>Burkholderiales</taxon>
        <taxon>Alcaligenaceae</taxon>
        <taxon>Achromobacter</taxon>
    </lineage>
</organism>
<protein>
    <submittedName>
        <fullName evidence="3">Protein FecR</fullName>
    </submittedName>
</protein>
<dbReference type="Pfam" id="PF04773">
    <property type="entry name" value="FecR"/>
    <property type="match status" value="1"/>
</dbReference>
<dbReference type="PANTHER" id="PTHR30273">
    <property type="entry name" value="PERIPLASMIC SIGNAL SENSOR AND SIGMA FACTOR ACTIVATOR FECR-RELATED"/>
    <property type="match status" value="1"/>
</dbReference>
<evidence type="ECO:0000259" key="2">
    <source>
        <dbReference type="Pfam" id="PF16220"/>
    </source>
</evidence>
<dbReference type="Pfam" id="PF16220">
    <property type="entry name" value="DUF4880"/>
    <property type="match status" value="1"/>
</dbReference>
<dbReference type="GO" id="GO:0016989">
    <property type="term" value="F:sigma factor antagonist activity"/>
    <property type="evidence" value="ECO:0007669"/>
    <property type="project" value="TreeGrafter"/>
</dbReference>
<dbReference type="RefSeq" id="WP_054431673.1">
    <property type="nucleotide sequence ID" value="NZ_CADIJR010000069.1"/>
</dbReference>
<dbReference type="AlphaFoldDB" id="A0A6J5B7Y4"/>
<accession>A0A6J5B7Y4</accession>
<dbReference type="EMBL" id="CADIJR010000069">
    <property type="protein sequence ID" value="CAB3694934.1"/>
    <property type="molecule type" value="Genomic_DNA"/>
</dbReference>
<dbReference type="PANTHER" id="PTHR30273:SF2">
    <property type="entry name" value="PROTEIN FECR"/>
    <property type="match status" value="1"/>
</dbReference>